<feature type="region of interest" description="Disordered" evidence="1">
    <location>
        <begin position="66"/>
        <end position="222"/>
    </location>
</feature>
<dbReference type="Proteomes" id="UP000318571">
    <property type="component" value="Chromosome 11"/>
</dbReference>
<protein>
    <submittedName>
        <fullName evidence="3">Uncharacterized protein</fullName>
    </submittedName>
</protein>
<feature type="chain" id="PRO_5021930548" evidence="2">
    <location>
        <begin position="20"/>
        <end position="222"/>
    </location>
</feature>
<keyword evidence="4" id="KW-1185">Reference proteome</keyword>
<proteinExistence type="predicted"/>
<comment type="caution">
    <text evidence="3">The sequence shown here is derived from an EMBL/GenBank/DDBJ whole genome shotgun (WGS) entry which is preliminary data.</text>
</comment>
<evidence type="ECO:0000256" key="2">
    <source>
        <dbReference type="SAM" id="SignalP"/>
    </source>
</evidence>
<name>A0A553PM17_TIGCA</name>
<evidence type="ECO:0000313" key="3">
    <source>
        <dbReference type="EMBL" id="TRY78721.1"/>
    </source>
</evidence>
<dbReference type="EMBL" id="VCGU01000003">
    <property type="protein sequence ID" value="TRY78721.1"/>
    <property type="molecule type" value="Genomic_DNA"/>
</dbReference>
<dbReference type="AlphaFoldDB" id="A0A553PM17"/>
<dbReference type="OMA" id="APEDETM"/>
<feature type="compositionally biased region" description="Low complexity" evidence="1">
    <location>
        <begin position="182"/>
        <end position="222"/>
    </location>
</feature>
<feature type="compositionally biased region" description="Acidic residues" evidence="1">
    <location>
        <begin position="66"/>
        <end position="83"/>
    </location>
</feature>
<accession>A0A553PM17</accession>
<gene>
    <name evidence="3" type="ORF">TCAL_16731</name>
</gene>
<evidence type="ECO:0000313" key="4">
    <source>
        <dbReference type="Proteomes" id="UP000318571"/>
    </source>
</evidence>
<feature type="compositionally biased region" description="Acidic residues" evidence="1">
    <location>
        <begin position="129"/>
        <end position="181"/>
    </location>
</feature>
<keyword evidence="2" id="KW-0732">Signal</keyword>
<organism evidence="3 4">
    <name type="scientific">Tigriopus californicus</name>
    <name type="common">Marine copepod</name>
    <dbReference type="NCBI Taxonomy" id="6832"/>
    <lineage>
        <taxon>Eukaryota</taxon>
        <taxon>Metazoa</taxon>
        <taxon>Ecdysozoa</taxon>
        <taxon>Arthropoda</taxon>
        <taxon>Crustacea</taxon>
        <taxon>Multicrustacea</taxon>
        <taxon>Hexanauplia</taxon>
        <taxon>Copepoda</taxon>
        <taxon>Harpacticoida</taxon>
        <taxon>Harpacticidae</taxon>
        <taxon>Tigriopus</taxon>
    </lineage>
</organism>
<sequence>MKLLIVAIVLVASIHEQSASPVYFYGGVPSLVLPRAIPVAPFKAAPCVNAINQPVPCRLFKRAPEDETMAAEESAEESAEEPADNAGQAVTIPSITGTVEAKPEEPAPVSEVVVDEAASDDVATKTDDDTTGDEVTEESSDEATEEESTDEVKEEESTDEVKEEESTDEVKEEESTDEEEASSTTEGAAETTTLAENESTTVAATTEASEETTQAEIAADIQ</sequence>
<evidence type="ECO:0000256" key="1">
    <source>
        <dbReference type="SAM" id="MobiDB-lite"/>
    </source>
</evidence>
<reference evidence="3 4" key="1">
    <citation type="journal article" date="2018" name="Nat. Ecol. Evol.">
        <title>Genomic signatures of mitonuclear coevolution across populations of Tigriopus californicus.</title>
        <authorList>
            <person name="Barreto F.S."/>
            <person name="Watson E.T."/>
            <person name="Lima T.G."/>
            <person name="Willett C.S."/>
            <person name="Edmands S."/>
            <person name="Li W."/>
            <person name="Burton R.S."/>
        </authorList>
    </citation>
    <scope>NUCLEOTIDE SEQUENCE [LARGE SCALE GENOMIC DNA]</scope>
    <source>
        <strain evidence="3 4">San Diego</strain>
    </source>
</reference>
<feature type="signal peptide" evidence="2">
    <location>
        <begin position="1"/>
        <end position="19"/>
    </location>
</feature>